<dbReference type="SUPFAM" id="SSF50978">
    <property type="entry name" value="WD40 repeat-like"/>
    <property type="match status" value="1"/>
</dbReference>
<dbReference type="AlphaFoldDB" id="A0A1X7VXM5"/>
<dbReference type="PROSITE" id="PS50294">
    <property type="entry name" value="WD_REPEATS_REGION"/>
    <property type="match status" value="2"/>
</dbReference>
<dbReference type="GO" id="GO:0005634">
    <property type="term" value="C:nucleus"/>
    <property type="evidence" value="ECO:0007669"/>
    <property type="project" value="TreeGrafter"/>
</dbReference>
<dbReference type="EnsemblMetazoa" id="XM_019994037.1">
    <property type="protein sequence ID" value="XP_019849596.1"/>
    <property type="gene ID" value="LOC100635631"/>
</dbReference>
<keyword evidence="2 4" id="KW-0853">WD repeat</keyword>
<dbReference type="EnsemblMetazoa" id="Aqu2.1.44169_001">
    <property type="protein sequence ID" value="Aqu2.1.44169_001"/>
    <property type="gene ID" value="Aqu2.1.44169"/>
</dbReference>
<feature type="domain" description="Anaphase-promoting complex subunit 4-like WD40" evidence="6">
    <location>
        <begin position="332"/>
        <end position="382"/>
    </location>
</feature>
<evidence type="ECO:0000256" key="1">
    <source>
        <dbReference type="ARBA" id="ARBA00022553"/>
    </source>
</evidence>
<dbReference type="PROSITE" id="PS50082">
    <property type="entry name" value="WD_REPEATS_2"/>
    <property type="match status" value="2"/>
</dbReference>
<sequence length="570" mass="64227">MPTIVSCLCWVEKGKARAIPEKVTLDKEELDTLIQGKKDDDDDDETSEAMEDSSGGQKQTEENEEGEEDIDQLYQLDKYESDEELPGEKTTVGGLSGLMYYSNNEDDPYITLKVMDDEEQDFMIQEDDNLLLVGKAEDEFSSVEVHVFNEKDNHLYCHHEVLINAYPLALEWLNYDPGQPEEEGSFVAVGSMSPAIEIWDLDLVDAVEPLVVLGTSIETMTEMMKLAKSKSKKKKDKKKKDKKKKDKKKKKKHKKNESSDDNEEAMEYDESEAEAAAAMLSTGELDSHLDAVMGLAWNRTVRSLLASASADNTVKIWDLSEGKTLLTLDHPDKVQTIQWHPKELSLLASGCYDGIVRLFSCEDGSLLMHWKLSGEIEKVLWNHFQPNQLLVSTEKSQIYCLERNTGQLVFTINAHTEAVTDISLSCQIPGLLVTSSSDDTIKFWDIHEKSPVFLYSRPMHMVAVLCSNFCTDNPYILSVGGQTNGFQVMNVLTQPPLYKKCKERGLSVPESVTDPTGAVQDDDDEEKEDNDDNVVKSAERDVKDRSHKSQEKSKGKSVVKKRDKKKKQKA</sequence>
<name>A0A1X7VXM5_AMPQE</name>
<dbReference type="PANTHER" id="PTHR14091">
    <property type="entry name" value="PERIODIC TRYPTOPHAN PROTEIN 1"/>
    <property type="match status" value="1"/>
</dbReference>
<feature type="compositionally biased region" description="Acidic residues" evidence="5">
    <location>
        <begin position="62"/>
        <end position="71"/>
    </location>
</feature>
<dbReference type="EnsemblMetazoa" id="XM_019994044.1">
    <property type="protein sequence ID" value="XP_019849603.1"/>
    <property type="gene ID" value="LOC100635631"/>
</dbReference>
<dbReference type="InterPro" id="IPR020472">
    <property type="entry name" value="WD40_PAC1"/>
</dbReference>
<dbReference type="SMART" id="SM00320">
    <property type="entry name" value="WD40"/>
    <property type="match status" value="3"/>
</dbReference>
<dbReference type="InterPro" id="IPR015943">
    <property type="entry name" value="WD40/YVTN_repeat-like_dom_sf"/>
</dbReference>
<feature type="repeat" description="WD" evidence="4">
    <location>
        <begin position="412"/>
        <end position="454"/>
    </location>
</feature>
<keyword evidence="1" id="KW-0597">Phosphoprotein</keyword>
<dbReference type="eggNOG" id="KOG0270">
    <property type="taxonomic scope" value="Eukaryota"/>
</dbReference>
<feature type="region of interest" description="Disordered" evidence="5">
    <location>
        <begin position="27"/>
        <end position="71"/>
    </location>
</feature>
<dbReference type="Proteomes" id="UP000007879">
    <property type="component" value="Unassembled WGS sequence"/>
</dbReference>
<feature type="region of interest" description="Disordered" evidence="5">
    <location>
        <begin position="504"/>
        <end position="570"/>
    </location>
</feature>
<proteinExistence type="predicted"/>
<feature type="compositionally biased region" description="Acidic residues" evidence="5">
    <location>
        <begin position="520"/>
        <end position="532"/>
    </location>
</feature>
<feature type="compositionally biased region" description="Acidic residues" evidence="5">
    <location>
        <begin position="259"/>
        <end position="273"/>
    </location>
</feature>
<feature type="compositionally biased region" description="Acidic residues" evidence="5">
    <location>
        <begin position="40"/>
        <end position="51"/>
    </location>
</feature>
<dbReference type="KEGG" id="aqu:100635631"/>
<dbReference type="InterPro" id="IPR024977">
    <property type="entry name" value="Apc4-like_WD40_dom"/>
</dbReference>
<organism evidence="7">
    <name type="scientific">Amphimedon queenslandica</name>
    <name type="common">Sponge</name>
    <dbReference type="NCBI Taxonomy" id="400682"/>
    <lineage>
        <taxon>Eukaryota</taxon>
        <taxon>Metazoa</taxon>
        <taxon>Porifera</taxon>
        <taxon>Demospongiae</taxon>
        <taxon>Heteroscleromorpha</taxon>
        <taxon>Haplosclerida</taxon>
        <taxon>Niphatidae</taxon>
        <taxon>Amphimedon</taxon>
    </lineage>
</organism>
<dbReference type="PROSITE" id="PS00678">
    <property type="entry name" value="WD_REPEATS_1"/>
    <property type="match status" value="2"/>
</dbReference>
<dbReference type="Pfam" id="PF12894">
    <property type="entry name" value="ANAPC4_WD40"/>
    <property type="match status" value="1"/>
</dbReference>
<dbReference type="Pfam" id="PF00400">
    <property type="entry name" value="WD40"/>
    <property type="match status" value="2"/>
</dbReference>
<dbReference type="Gene3D" id="2.130.10.10">
    <property type="entry name" value="YVTN repeat-like/Quinoprotein amine dehydrogenase"/>
    <property type="match status" value="1"/>
</dbReference>
<dbReference type="InterPro" id="IPR044285">
    <property type="entry name" value="PWP1"/>
</dbReference>
<dbReference type="GO" id="GO:0006364">
    <property type="term" value="P:rRNA processing"/>
    <property type="evidence" value="ECO:0007669"/>
    <property type="project" value="InterPro"/>
</dbReference>
<dbReference type="PRINTS" id="PR00320">
    <property type="entry name" value="GPROTEINBRPT"/>
</dbReference>
<dbReference type="InterPro" id="IPR001680">
    <property type="entry name" value="WD40_rpt"/>
</dbReference>
<dbReference type="InterPro" id="IPR019775">
    <property type="entry name" value="WD40_repeat_CS"/>
</dbReference>
<protein>
    <recommendedName>
        <fullName evidence="6">Anaphase-promoting complex subunit 4-like WD40 domain-containing protein</fullName>
    </recommendedName>
</protein>
<dbReference type="OMA" id="CFVPRGV"/>
<evidence type="ECO:0000256" key="5">
    <source>
        <dbReference type="SAM" id="MobiDB-lite"/>
    </source>
</evidence>
<dbReference type="STRING" id="400682.A0A1X7VXM5"/>
<evidence type="ECO:0000256" key="4">
    <source>
        <dbReference type="PROSITE-ProRule" id="PRU00221"/>
    </source>
</evidence>
<dbReference type="InterPro" id="IPR036322">
    <property type="entry name" value="WD40_repeat_dom_sf"/>
</dbReference>
<evidence type="ECO:0000313" key="8">
    <source>
        <dbReference type="Proteomes" id="UP000007879"/>
    </source>
</evidence>
<dbReference type="PANTHER" id="PTHR14091:SF0">
    <property type="entry name" value="PERIODIC TRYPTOPHAN PROTEIN 1 HOMOLOG"/>
    <property type="match status" value="1"/>
</dbReference>
<reference evidence="8" key="1">
    <citation type="journal article" date="2010" name="Nature">
        <title>The Amphimedon queenslandica genome and the evolution of animal complexity.</title>
        <authorList>
            <person name="Srivastava M."/>
            <person name="Simakov O."/>
            <person name="Chapman J."/>
            <person name="Fahey B."/>
            <person name="Gauthier M.E."/>
            <person name="Mitros T."/>
            <person name="Richards G.S."/>
            <person name="Conaco C."/>
            <person name="Dacre M."/>
            <person name="Hellsten U."/>
            <person name="Larroux C."/>
            <person name="Putnam N.H."/>
            <person name="Stanke M."/>
            <person name="Adamska M."/>
            <person name="Darling A."/>
            <person name="Degnan S.M."/>
            <person name="Oakley T.H."/>
            <person name="Plachetzki D.C."/>
            <person name="Zhai Y."/>
            <person name="Adamski M."/>
            <person name="Calcino A."/>
            <person name="Cummins S.F."/>
            <person name="Goodstein D.M."/>
            <person name="Harris C."/>
            <person name="Jackson D.J."/>
            <person name="Leys S.P."/>
            <person name="Shu S."/>
            <person name="Woodcroft B.J."/>
            <person name="Vervoort M."/>
            <person name="Kosik K.S."/>
            <person name="Manning G."/>
            <person name="Degnan B.M."/>
            <person name="Rokhsar D.S."/>
        </authorList>
    </citation>
    <scope>NUCLEOTIDE SEQUENCE [LARGE SCALE GENOMIC DNA]</scope>
</reference>
<dbReference type="InParanoid" id="A0A1X7VXM5"/>
<keyword evidence="3" id="KW-0677">Repeat</keyword>
<keyword evidence="8" id="KW-1185">Reference proteome</keyword>
<feature type="compositionally biased region" description="Basic residues" evidence="5">
    <location>
        <begin position="227"/>
        <end position="255"/>
    </location>
</feature>
<gene>
    <name evidence="7" type="primary">100635631</name>
</gene>
<reference evidence="7" key="2">
    <citation type="submission" date="2017-05" db="UniProtKB">
        <authorList>
            <consortium name="EnsemblMetazoa"/>
        </authorList>
    </citation>
    <scope>IDENTIFICATION</scope>
</reference>
<evidence type="ECO:0000256" key="3">
    <source>
        <dbReference type="ARBA" id="ARBA00022737"/>
    </source>
</evidence>
<evidence type="ECO:0000256" key="2">
    <source>
        <dbReference type="ARBA" id="ARBA00022574"/>
    </source>
</evidence>
<feature type="compositionally biased region" description="Basic residues" evidence="5">
    <location>
        <begin position="555"/>
        <end position="570"/>
    </location>
</feature>
<accession>A0A1X7VXM5</accession>
<feature type="compositionally biased region" description="Basic and acidic residues" evidence="5">
    <location>
        <begin position="533"/>
        <end position="554"/>
    </location>
</feature>
<dbReference type="OrthoDB" id="270624at2759"/>
<feature type="repeat" description="WD" evidence="4">
    <location>
        <begin position="285"/>
        <end position="327"/>
    </location>
</feature>
<evidence type="ECO:0000313" key="7">
    <source>
        <dbReference type="EnsemblMetazoa" id="Aqu2.1.44169_001"/>
    </source>
</evidence>
<evidence type="ECO:0000259" key="6">
    <source>
        <dbReference type="Pfam" id="PF12894"/>
    </source>
</evidence>
<feature type="region of interest" description="Disordered" evidence="5">
    <location>
        <begin position="225"/>
        <end position="273"/>
    </location>
</feature>